<organism evidence="6 7">
    <name type="scientific">Fusobacterium ulcerans</name>
    <dbReference type="NCBI Taxonomy" id="861"/>
    <lineage>
        <taxon>Bacteria</taxon>
        <taxon>Fusobacteriati</taxon>
        <taxon>Fusobacteriota</taxon>
        <taxon>Fusobacteriia</taxon>
        <taxon>Fusobacteriales</taxon>
        <taxon>Fusobacteriaceae</taxon>
        <taxon>Fusobacterium</taxon>
    </lineage>
</organism>
<dbReference type="InterPro" id="IPR036390">
    <property type="entry name" value="WH_DNA-bd_sf"/>
</dbReference>
<dbReference type="Pfam" id="PF03466">
    <property type="entry name" value="LysR_substrate"/>
    <property type="match status" value="1"/>
</dbReference>
<keyword evidence="2" id="KW-0805">Transcription regulation</keyword>
<sequence length="303" mass="35053">MDLREQEYVTVLAKHGNITKAAEELYVSQPTLSIFLKRLEERMGIKLFQYIGKKMVLTQAGELYVKRAKELLIIQNQFLGELSDLVAGYTGRIRIGTHIRRTSFFIPELLVKFEKSYPNIEIICSEISSEEMEKMLLEGELDIIFTNKLVSLDKLNVISIYKDKLLIAISPNNPACKYAVKIKGHEYPWLDLNHVKNNRFIIQDIEQATRTFTNKALAHAKVNPEKIFVIRNMEAASQLAAEEYGVAFTMASYAKYFSYYKPVNFYEVGAPDFFVNICVAYRKDFYLPTYIQDFISLIRKTFV</sequence>
<dbReference type="PANTHER" id="PTHR30126">
    <property type="entry name" value="HTH-TYPE TRANSCRIPTIONAL REGULATOR"/>
    <property type="match status" value="1"/>
</dbReference>
<accession>A0AAX1TUB1</accession>
<dbReference type="GO" id="GO:0000976">
    <property type="term" value="F:transcription cis-regulatory region binding"/>
    <property type="evidence" value="ECO:0007669"/>
    <property type="project" value="TreeGrafter"/>
</dbReference>
<evidence type="ECO:0000313" key="7">
    <source>
        <dbReference type="Proteomes" id="UP000249008"/>
    </source>
</evidence>
<evidence type="ECO:0000256" key="2">
    <source>
        <dbReference type="ARBA" id="ARBA00023015"/>
    </source>
</evidence>
<keyword evidence="3" id="KW-0238">DNA-binding</keyword>
<evidence type="ECO:0000256" key="4">
    <source>
        <dbReference type="ARBA" id="ARBA00023163"/>
    </source>
</evidence>
<dbReference type="InterPro" id="IPR036388">
    <property type="entry name" value="WH-like_DNA-bd_sf"/>
</dbReference>
<protein>
    <submittedName>
        <fullName evidence="6">Cyn operon transcriptional activator</fullName>
    </submittedName>
</protein>
<keyword evidence="4" id="KW-0804">Transcription</keyword>
<name>A0AAX1TUB1_9FUSO</name>
<dbReference type="GeneID" id="78454823"/>
<evidence type="ECO:0000256" key="1">
    <source>
        <dbReference type="ARBA" id="ARBA00009437"/>
    </source>
</evidence>
<dbReference type="CDD" id="cd05466">
    <property type="entry name" value="PBP2_LTTR_substrate"/>
    <property type="match status" value="1"/>
</dbReference>
<evidence type="ECO:0000313" key="6">
    <source>
        <dbReference type="EMBL" id="SQI99693.1"/>
    </source>
</evidence>
<dbReference type="SUPFAM" id="SSF53850">
    <property type="entry name" value="Periplasmic binding protein-like II"/>
    <property type="match status" value="1"/>
</dbReference>
<dbReference type="Proteomes" id="UP000249008">
    <property type="component" value="Chromosome 1"/>
</dbReference>
<dbReference type="RefSeq" id="WP_005978991.1">
    <property type="nucleotide sequence ID" value="NZ_BAABXY010000001.1"/>
</dbReference>
<dbReference type="PANTHER" id="PTHR30126:SF40">
    <property type="entry name" value="HTH-TYPE TRANSCRIPTIONAL REGULATOR GLTR"/>
    <property type="match status" value="1"/>
</dbReference>
<reference evidence="6 7" key="1">
    <citation type="submission" date="2018-06" db="EMBL/GenBank/DDBJ databases">
        <authorList>
            <consortium name="Pathogen Informatics"/>
            <person name="Doyle S."/>
        </authorList>
    </citation>
    <scope>NUCLEOTIDE SEQUENCE [LARGE SCALE GENOMIC DNA]</scope>
    <source>
        <strain evidence="6 7">NCTC12112</strain>
    </source>
</reference>
<dbReference type="InterPro" id="IPR005119">
    <property type="entry name" value="LysR_subst-bd"/>
</dbReference>
<dbReference type="Pfam" id="PF00126">
    <property type="entry name" value="HTH_1"/>
    <property type="match status" value="1"/>
</dbReference>
<dbReference type="PROSITE" id="PS50931">
    <property type="entry name" value="HTH_LYSR"/>
    <property type="match status" value="1"/>
</dbReference>
<dbReference type="EMBL" id="LS483487">
    <property type="protein sequence ID" value="SQI99693.1"/>
    <property type="molecule type" value="Genomic_DNA"/>
</dbReference>
<dbReference type="PRINTS" id="PR00039">
    <property type="entry name" value="HTHLYSR"/>
</dbReference>
<feature type="domain" description="HTH lysR-type" evidence="5">
    <location>
        <begin position="1"/>
        <end position="58"/>
    </location>
</feature>
<dbReference type="AlphaFoldDB" id="A0AAX1TUB1"/>
<dbReference type="SUPFAM" id="SSF46785">
    <property type="entry name" value="Winged helix' DNA-binding domain"/>
    <property type="match status" value="1"/>
</dbReference>
<gene>
    <name evidence="6" type="primary">cynR_1</name>
    <name evidence="6" type="ORF">NCTC12112_00225</name>
</gene>
<dbReference type="Gene3D" id="1.10.10.10">
    <property type="entry name" value="Winged helix-like DNA-binding domain superfamily/Winged helix DNA-binding domain"/>
    <property type="match status" value="1"/>
</dbReference>
<evidence type="ECO:0000256" key="3">
    <source>
        <dbReference type="ARBA" id="ARBA00023125"/>
    </source>
</evidence>
<evidence type="ECO:0000259" key="5">
    <source>
        <dbReference type="PROSITE" id="PS50931"/>
    </source>
</evidence>
<dbReference type="KEGG" id="ful:C4N20_08375"/>
<dbReference type="Gene3D" id="3.40.190.290">
    <property type="match status" value="1"/>
</dbReference>
<dbReference type="GO" id="GO:0003700">
    <property type="term" value="F:DNA-binding transcription factor activity"/>
    <property type="evidence" value="ECO:0007669"/>
    <property type="project" value="InterPro"/>
</dbReference>
<comment type="similarity">
    <text evidence="1">Belongs to the LysR transcriptional regulatory family.</text>
</comment>
<proteinExistence type="inferred from homology"/>
<dbReference type="InterPro" id="IPR000847">
    <property type="entry name" value="LysR_HTH_N"/>
</dbReference>